<evidence type="ECO:0000256" key="1">
    <source>
        <dbReference type="SAM" id="Phobius"/>
    </source>
</evidence>
<dbReference type="AlphaFoldDB" id="W3X743"/>
<dbReference type="HOGENOM" id="CLU_030280_0_0_1"/>
<dbReference type="InParanoid" id="W3X743"/>
<organism evidence="2 3">
    <name type="scientific">Pestalotiopsis fici (strain W106-1 / CGMCC3.15140)</name>
    <dbReference type="NCBI Taxonomy" id="1229662"/>
    <lineage>
        <taxon>Eukaryota</taxon>
        <taxon>Fungi</taxon>
        <taxon>Dikarya</taxon>
        <taxon>Ascomycota</taxon>
        <taxon>Pezizomycotina</taxon>
        <taxon>Sordariomycetes</taxon>
        <taxon>Xylariomycetidae</taxon>
        <taxon>Amphisphaeriales</taxon>
        <taxon>Sporocadaceae</taxon>
        <taxon>Pestalotiopsis</taxon>
    </lineage>
</organism>
<dbReference type="PANTHER" id="PTHR47685:SF1">
    <property type="entry name" value="MAGNESIUM TRANSPORT PROTEIN CORA"/>
    <property type="match status" value="1"/>
</dbReference>
<dbReference type="EMBL" id="KI912112">
    <property type="protein sequence ID" value="ETS81870.1"/>
    <property type="molecule type" value="Genomic_DNA"/>
</dbReference>
<evidence type="ECO:0000313" key="3">
    <source>
        <dbReference type="Proteomes" id="UP000030651"/>
    </source>
</evidence>
<keyword evidence="1" id="KW-1133">Transmembrane helix</keyword>
<dbReference type="OMA" id="THREDDF"/>
<dbReference type="InterPro" id="IPR050829">
    <property type="entry name" value="CorA_MIT"/>
</dbReference>
<accession>W3X743</accession>
<keyword evidence="3" id="KW-1185">Reference proteome</keyword>
<protein>
    <submittedName>
        <fullName evidence="2">Uncharacterized protein</fullName>
    </submittedName>
</protein>
<keyword evidence="1" id="KW-0812">Transmembrane</keyword>
<reference evidence="3" key="1">
    <citation type="journal article" date="2015" name="BMC Genomics">
        <title>Genomic and transcriptomic analysis of the endophytic fungus Pestalotiopsis fici reveals its lifestyle and high potential for synthesis of natural products.</title>
        <authorList>
            <person name="Wang X."/>
            <person name="Zhang X."/>
            <person name="Liu L."/>
            <person name="Xiang M."/>
            <person name="Wang W."/>
            <person name="Sun X."/>
            <person name="Che Y."/>
            <person name="Guo L."/>
            <person name="Liu G."/>
            <person name="Guo L."/>
            <person name="Wang C."/>
            <person name="Yin W.B."/>
            <person name="Stadler M."/>
            <person name="Zhang X."/>
            <person name="Liu X."/>
        </authorList>
    </citation>
    <scope>NUCLEOTIDE SEQUENCE [LARGE SCALE GENOMIC DNA]</scope>
    <source>
        <strain evidence="3">W106-1 / CGMCC3.15140</strain>
    </source>
</reference>
<dbReference type="RefSeq" id="XP_007833644.1">
    <property type="nucleotide sequence ID" value="XM_007835453.1"/>
</dbReference>
<dbReference type="Proteomes" id="UP000030651">
    <property type="component" value="Unassembled WGS sequence"/>
</dbReference>
<evidence type="ECO:0000313" key="2">
    <source>
        <dbReference type="EMBL" id="ETS81870.1"/>
    </source>
</evidence>
<feature type="transmembrane region" description="Helical" evidence="1">
    <location>
        <begin position="446"/>
        <end position="469"/>
    </location>
</feature>
<dbReference type="Gene3D" id="1.20.58.340">
    <property type="entry name" value="Magnesium transport protein CorA, transmembrane region"/>
    <property type="match status" value="1"/>
</dbReference>
<keyword evidence="1" id="KW-0472">Membrane</keyword>
<name>W3X743_PESFW</name>
<dbReference type="KEGG" id="pfy:PFICI_06872"/>
<sequence>MDWMEDLTVRIHKENHKDDDYLASFMDLVQRSQKELPTDKSQIKFMKPICLRELDRKLATDESNAAEELSAEEPSQQKEGVDVPRLVFYTPYVTFGYCYSQNEKSNRERHKELLEKYKGRILHGPRSLDRFYYNTLPQPEMDERDQSQVITRGLLNLKMGDPFPKVFRKWPYLTVDQLWVWVIDEETIITSSTHREDDFDALLFEKVWDNLLQASQDGFREKLPSTVTEMSHFLVSTCADFINNLTWEDVCGENYKELPREVKDAWLKPILLWYADSINSAAAKEKILYKSYKDRMAAAARAKEVVEKKTTGQDKNHQQDAENYDMKKDENDWKTINSAATLLDEVKDIRDELMIMRLLVTQQEGVLKGLMGPDPKSRKMQSLSFIVNELDNMVKTTDSIQKSVLQISLLAWRWIADNCQIDYFINIKQSMMSLDLSAENAKQGNILFIFTIVTVIFTPLSFLSSLLAINTTTSRHNDDGELEYEPAWMYGIICKFSSLPGCHPALITKEG</sequence>
<gene>
    <name evidence="2" type="ORF">PFICI_06872</name>
</gene>
<dbReference type="GeneID" id="19271885"/>
<proteinExistence type="predicted"/>
<dbReference type="OrthoDB" id="341259at2759"/>
<dbReference type="PANTHER" id="PTHR47685">
    <property type="entry name" value="MAGNESIUM TRANSPORT PROTEIN CORA"/>
    <property type="match status" value="1"/>
</dbReference>